<comment type="caution">
    <text evidence="1">The sequence shown here is derived from an EMBL/GenBank/DDBJ whole genome shotgun (WGS) entry which is preliminary data.</text>
</comment>
<evidence type="ECO:0000313" key="2">
    <source>
        <dbReference type="Proteomes" id="UP000234323"/>
    </source>
</evidence>
<accession>A0A2I1HMU0</accession>
<dbReference type="AlphaFoldDB" id="A0A2I1HMU0"/>
<evidence type="ECO:0000313" key="1">
    <source>
        <dbReference type="EMBL" id="PKY60204.1"/>
    </source>
</evidence>
<dbReference type="Proteomes" id="UP000234323">
    <property type="component" value="Unassembled WGS sequence"/>
</dbReference>
<gene>
    <name evidence="1" type="ORF">RhiirA4_483648</name>
</gene>
<organism evidence="1 2">
    <name type="scientific">Rhizophagus irregularis</name>
    <dbReference type="NCBI Taxonomy" id="588596"/>
    <lineage>
        <taxon>Eukaryota</taxon>
        <taxon>Fungi</taxon>
        <taxon>Fungi incertae sedis</taxon>
        <taxon>Mucoromycota</taxon>
        <taxon>Glomeromycotina</taxon>
        <taxon>Glomeromycetes</taxon>
        <taxon>Glomerales</taxon>
        <taxon>Glomeraceae</taxon>
        <taxon>Rhizophagus</taxon>
    </lineage>
</organism>
<dbReference type="EMBL" id="LLXI01004062">
    <property type="protein sequence ID" value="PKY60204.1"/>
    <property type="molecule type" value="Genomic_DNA"/>
</dbReference>
<reference evidence="1 2" key="1">
    <citation type="submission" date="2015-10" db="EMBL/GenBank/DDBJ databases">
        <title>Genome analyses suggest a sexual origin of heterokaryosis in a supposedly ancient asexual fungus.</title>
        <authorList>
            <person name="Ropars J."/>
            <person name="Sedzielewska K."/>
            <person name="Noel J."/>
            <person name="Charron P."/>
            <person name="Farinelli L."/>
            <person name="Marton T."/>
            <person name="Kruger M."/>
            <person name="Pelin A."/>
            <person name="Brachmann A."/>
            <person name="Corradi N."/>
        </authorList>
    </citation>
    <scope>NUCLEOTIDE SEQUENCE [LARGE SCALE GENOMIC DNA]</scope>
    <source>
        <strain evidence="1 2">A4</strain>
    </source>
</reference>
<proteinExistence type="predicted"/>
<keyword evidence="2" id="KW-1185">Reference proteome</keyword>
<name>A0A2I1HMU0_9GLOM</name>
<sequence length="84" mass="10260">MFDHFWKCIKIQDIVQDIIKRFKTFLVNIIGEFSKEEIDKQQLEDKVEKLNMWDIEPETCIPVFIFQYSNHFTKIPMEFWNIGT</sequence>
<protein>
    <submittedName>
        <fullName evidence="1">Uncharacterized protein</fullName>
    </submittedName>
</protein>